<name>A0A1P8WDS8_9PLAN</name>
<protein>
    <submittedName>
        <fullName evidence="1">Uncharacterized protein</fullName>
    </submittedName>
</protein>
<accession>A0A1P8WDS8</accession>
<dbReference type="AlphaFoldDB" id="A0A1P8WDS8"/>
<sequence length="36" mass="3975">MNDGSTETILAGMKPEELPVTDHIDYLKDHVGFDDA</sequence>
<organism evidence="1 2">
    <name type="scientific">Fuerstiella marisgermanici</name>
    <dbReference type="NCBI Taxonomy" id="1891926"/>
    <lineage>
        <taxon>Bacteria</taxon>
        <taxon>Pseudomonadati</taxon>
        <taxon>Planctomycetota</taxon>
        <taxon>Planctomycetia</taxon>
        <taxon>Planctomycetales</taxon>
        <taxon>Planctomycetaceae</taxon>
        <taxon>Fuerstiella</taxon>
    </lineage>
</organism>
<proteinExistence type="predicted"/>
<dbReference type="KEGG" id="fmr:Fuma_01845"/>
<evidence type="ECO:0000313" key="1">
    <source>
        <dbReference type="EMBL" id="APZ92235.1"/>
    </source>
</evidence>
<reference evidence="1 2" key="1">
    <citation type="journal article" date="2016" name="Front. Microbiol.">
        <title>Fuerstia marisgermanicae gen. nov., sp. nov., an Unusual Member of the Phylum Planctomycetes from the German Wadden Sea.</title>
        <authorList>
            <person name="Kohn T."/>
            <person name="Heuer A."/>
            <person name="Jogler M."/>
            <person name="Vollmers J."/>
            <person name="Boedeker C."/>
            <person name="Bunk B."/>
            <person name="Rast P."/>
            <person name="Borchert D."/>
            <person name="Glockner I."/>
            <person name="Freese H.M."/>
            <person name="Klenk H.P."/>
            <person name="Overmann J."/>
            <person name="Kaster A.K."/>
            <person name="Rohde M."/>
            <person name="Wiegand S."/>
            <person name="Jogler C."/>
        </authorList>
    </citation>
    <scope>NUCLEOTIDE SEQUENCE [LARGE SCALE GENOMIC DNA]</scope>
    <source>
        <strain evidence="1 2">NH11</strain>
    </source>
</reference>
<dbReference type="EMBL" id="CP017641">
    <property type="protein sequence ID" value="APZ92235.1"/>
    <property type="molecule type" value="Genomic_DNA"/>
</dbReference>
<gene>
    <name evidence="1" type="ORF">Fuma_01845</name>
</gene>
<evidence type="ECO:0000313" key="2">
    <source>
        <dbReference type="Proteomes" id="UP000187735"/>
    </source>
</evidence>
<keyword evidence="2" id="KW-1185">Reference proteome</keyword>
<dbReference type="Proteomes" id="UP000187735">
    <property type="component" value="Chromosome"/>
</dbReference>
<dbReference type="STRING" id="1891926.Fuma_01845"/>